<dbReference type="PANTHER" id="PTHR11206">
    <property type="entry name" value="MULTIDRUG RESISTANCE PROTEIN"/>
    <property type="match status" value="1"/>
</dbReference>
<feature type="transmembrane region" description="Helical" evidence="6">
    <location>
        <begin position="55"/>
        <end position="74"/>
    </location>
</feature>
<feature type="transmembrane region" description="Helical" evidence="6">
    <location>
        <begin position="211"/>
        <end position="230"/>
    </location>
</feature>
<evidence type="ECO:0000256" key="4">
    <source>
        <dbReference type="ARBA" id="ARBA00022989"/>
    </source>
</evidence>
<dbReference type="EMBL" id="JARPOI010000017">
    <property type="protein sequence ID" value="KAJ9140819.1"/>
    <property type="molecule type" value="Genomic_DNA"/>
</dbReference>
<dbReference type="Proteomes" id="UP001174677">
    <property type="component" value="Chromosome 17"/>
</dbReference>
<organism evidence="7 8">
    <name type="scientific">Hevea brasiliensis</name>
    <name type="common">Para rubber tree</name>
    <name type="synonym">Siphonia brasiliensis</name>
    <dbReference type="NCBI Taxonomy" id="3981"/>
    <lineage>
        <taxon>Eukaryota</taxon>
        <taxon>Viridiplantae</taxon>
        <taxon>Streptophyta</taxon>
        <taxon>Embryophyta</taxon>
        <taxon>Tracheophyta</taxon>
        <taxon>Spermatophyta</taxon>
        <taxon>Magnoliopsida</taxon>
        <taxon>eudicotyledons</taxon>
        <taxon>Gunneridae</taxon>
        <taxon>Pentapetalae</taxon>
        <taxon>rosids</taxon>
        <taxon>fabids</taxon>
        <taxon>Malpighiales</taxon>
        <taxon>Euphorbiaceae</taxon>
        <taxon>Crotonoideae</taxon>
        <taxon>Micrandreae</taxon>
        <taxon>Hevea</taxon>
    </lineage>
</organism>
<comment type="caution">
    <text evidence="7">The sequence shown here is derived from an EMBL/GenBank/DDBJ whole genome shotgun (WGS) entry which is preliminary data.</text>
</comment>
<name>A0ABQ9KKA2_HEVBR</name>
<evidence type="ECO:0000256" key="2">
    <source>
        <dbReference type="ARBA" id="ARBA00010199"/>
    </source>
</evidence>
<evidence type="ECO:0000256" key="1">
    <source>
        <dbReference type="ARBA" id="ARBA00004141"/>
    </source>
</evidence>
<keyword evidence="8" id="KW-1185">Reference proteome</keyword>
<feature type="transmembrane region" description="Helical" evidence="6">
    <location>
        <begin position="242"/>
        <end position="262"/>
    </location>
</feature>
<evidence type="ECO:0008006" key="9">
    <source>
        <dbReference type="Google" id="ProtNLM"/>
    </source>
</evidence>
<keyword evidence="5 6" id="KW-0472">Membrane</keyword>
<comment type="subcellular location">
    <subcellularLocation>
        <location evidence="1">Membrane</location>
        <topology evidence="1">Multi-pass membrane protein</topology>
    </subcellularLocation>
</comment>
<gene>
    <name evidence="7" type="ORF">P3X46_031418</name>
</gene>
<evidence type="ECO:0000256" key="5">
    <source>
        <dbReference type="ARBA" id="ARBA00023136"/>
    </source>
</evidence>
<proteinExistence type="inferred from homology"/>
<evidence type="ECO:0000256" key="3">
    <source>
        <dbReference type="ARBA" id="ARBA00022692"/>
    </source>
</evidence>
<dbReference type="InterPro" id="IPR002528">
    <property type="entry name" value="MATE_fam"/>
</dbReference>
<reference evidence="7" key="1">
    <citation type="journal article" date="2023" name="Plant Biotechnol. J.">
        <title>Chromosome-level wild Hevea brasiliensis genome provides new tools for genomic-assisted breeding and valuable loci to elevate rubber yield.</title>
        <authorList>
            <person name="Cheng H."/>
            <person name="Song X."/>
            <person name="Hu Y."/>
            <person name="Wu T."/>
            <person name="Yang Q."/>
            <person name="An Z."/>
            <person name="Feng S."/>
            <person name="Deng Z."/>
            <person name="Wu W."/>
            <person name="Zeng X."/>
            <person name="Tu M."/>
            <person name="Wang X."/>
            <person name="Huang H."/>
        </authorList>
    </citation>
    <scope>NUCLEOTIDE SEQUENCE</scope>
    <source>
        <strain evidence="7">MT/VB/25A 57/8</strain>
    </source>
</reference>
<keyword evidence="3 6" id="KW-0812">Transmembrane</keyword>
<feature type="transmembrane region" description="Helical" evidence="6">
    <location>
        <begin position="342"/>
        <end position="365"/>
    </location>
</feature>
<evidence type="ECO:0000313" key="7">
    <source>
        <dbReference type="EMBL" id="KAJ9140819.1"/>
    </source>
</evidence>
<feature type="transmembrane region" description="Helical" evidence="6">
    <location>
        <begin position="171"/>
        <end position="191"/>
    </location>
</feature>
<comment type="similarity">
    <text evidence="2">Belongs to the multi antimicrobial extrusion (MATE) (TC 2.A.66.1) family.</text>
</comment>
<evidence type="ECO:0000313" key="8">
    <source>
        <dbReference type="Proteomes" id="UP001174677"/>
    </source>
</evidence>
<feature type="transmembrane region" description="Helical" evidence="6">
    <location>
        <begin position="315"/>
        <end position="336"/>
    </location>
</feature>
<dbReference type="CDD" id="cd13132">
    <property type="entry name" value="MATE_eukaryotic"/>
    <property type="match status" value="1"/>
</dbReference>
<feature type="transmembrane region" description="Helical" evidence="6">
    <location>
        <begin position="127"/>
        <end position="150"/>
    </location>
</feature>
<feature type="transmembrane region" description="Helical" evidence="6">
    <location>
        <begin position="282"/>
        <end position="303"/>
    </location>
</feature>
<evidence type="ECO:0000256" key="6">
    <source>
        <dbReference type="SAM" id="Phobius"/>
    </source>
</evidence>
<dbReference type="InterPro" id="IPR045069">
    <property type="entry name" value="MATE_euk"/>
</dbReference>
<accession>A0ABQ9KKA2</accession>
<keyword evidence="4 6" id="KW-1133">Transmembrane helix</keyword>
<dbReference type="Pfam" id="PF01554">
    <property type="entry name" value="MatE"/>
    <property type="match status" value="2"/>
</dbReference>
<protein>
    <recommendedName>
        <fullName evidence="9">Protein DETOXIFICATION</fullName>
    </recommendedName>
</protein>
<sequence>MMMVGHLGELALSSSAIGISLFSVTGLSLMCGMASGLETLCGQAYGAEQYRKLGIALGVSIIWFNMENLLILIGQNPLIAHEAGKFTSLLVPALSAYAIFQPLTRYYQTQSLTIPMLISSLVFKSGLRNLGGALAISISHWLNVIFLASYMKFVSACAKTRVPISMEIFQGVGELFRFALPSAVMICLQWWSYEFAILLSGLLPKPPLETSVLSICLTTIAALYSFPCALTGKPQGARTAVCSMMFITAAELIIVSGTLFASRHVFGYTFSSEKEVVDSVSSMAPLVCLSVIIDGLQVVFSGVAGGCGWQHIGAYINLAALYLCGVPAAAILGFWFQLKGRGLWIGINIGALLPTVLLSLVVIYTDWEKQASKARERIFQGKTSVENLYFKEELE</sequence>